<dbReference type="InterPro" id="IPR008868">
    <property type="entry name" value="TniB"/>
</dbReference>
<keyword evidence="2" id="KW-1185">Reference proteome</keyword>
<dbReference type="EMBL" id="BPEY01000046">
    <property type="protein sequence ID" value="GIU47288.1"/>
    <property type="molecule type" value="Genomic_DNA"/>
</dbReference>
<proteinExistence type="predicted"/>
<accession>A0ABQ4PIA8</accession>
<name>A0ABQ4PIA8_9GAMM</name>
<evidence type="ECO:0000313" key="2">
    <source>
        <dbReference type="Proteomes" id="UP000887104"/>
    </source>
</evidence>
<organism evidence="1 2">
    <name type="scientific">Shewanella sairae</name>
    <dbReference type="NCBI Taxonomy" id="190310"/>
    <lineage>
        <taxon>Bacteria</taxon>
        <taxon>Pseudomonadati</taxon>
        <taxon>Pseudomonadota</taxon>
        <taxon>Gammaproteobacteria</taxon>
        <taxon>Alteromonadales</taxon>
        <taxon>Shewanellaceae</taxon>
        <taxon>Shewanella</taxon>
    </lineage>
</organism>
<dbReference type="Proteomes" id="UP000887104">
    <property type="component" value="Unassembled WGS sequence"/>
</dbReference>
<evidence type="ECO:0008006" key="3">
    <source>
        <dbReference type="Google" id="ProtNLM"/>
    </source>
</evidence>
<gene>
    <name evidence="1" type="ORF">TUM4438_26010</name>
</gene>
<dbReference type="RefSeq" id="WP_220781592.1">
    <property type="nucleotide sequence ID" value="NZ_BPEY01000046.1"/>
</dbReference>
<dbReference type="SUPFAM" id="SSF52540">
    <property type="entry name" value="P-loop containing nucleoside triphosphate hydrolases"/>
    <property type="match status" value="1"/>
</dbReference>
<dbReference type="InterPro" id="IPR027417">
    <property type="entry name" value="P-loop_NTPase"/>
</dbReference>
<reference evidence="1" key="1">
    <citation type="submission" date="2021-05" db="EMBL/GenBank/DDBJ databases">
        <title>Molecular characterization for Shewanella algae harboring chromosomal blaOXA-55-like strains isolated from clinical and environment sample.</title>
        <authorList>
            <person name="Ohama Y."/>
            <person name="Aoki K."/>
            <person name="Harada S."/>
            <person name="Moriya K."/>
            <person name="Ishii Y."/>
            <person name="Tateda K."/>
        </authorList>
    </citation>
    <scope>NUCLEOTIDE SEQUENCE</scope>
    <source>
        <strain evidence="1">JCM 11563</strain>
    </source>
</reference>
<dbReference type="Gene3D" id="3.40.50.300">
    <property type="entry name" value="P-loop containing nucleotide triphosphate hydrolases"/>
    <property type="match status" value="1"/>
</dbReference>
<protein>
    <recommendedName>
        <fullName evidence="3">AAA family ATPase</fullName>
    </recommendedName>
</protein>
<comment type="caution">
    <text evidence="1">The sequence shown here is derived from an EMBL/GenBank/DDBJ whole genome shotgun (WGS) entry which is preliminary data.</text>
</comment>
<sequence length="343" mass="39649">MNILTAHQMEQLRRFSDCFVMHPQVKIIFSDFDELRLNRNFQSDQQCMLLTGDTGVGKSHLINNYKKRVLASQTYSRTSMPVLVTRISSHKGLDATLRQMLADLESFGSQQRKGPNYRIDLKTQLVKNLIRANVELLIFNEFQELIEFKTPKERQTIANELKFISEEARVPIILVGMPWTEQIAEEPQWSSRLIRKRNLEYFSLQKDSKYYRQYLMGLAKHMPFDEPPKIEDKHIAIPLFAACRGENRALSHLLIETLKLVMVSGDRSLDIRHLAQTYKKLYEGQVSGSTTAFLNPFLEPLDKVLISEVIKPSRYNPNAMTPDDMLIKREFSAPATLAQLLSK</sequence>
<evidence type="ECO:0000313" key="1">
    <source>
        <dbReference type="EMBL" id="GIU47288.1"/>
    </source>
</evidence>
<dbReference type="Pfam" id="PF05621">
    <property type="entry name" value="TniB"/>
    <property type="match status" value="1"/>
</dbReference>